<keyword evidence="8" id="KW-0723">Serine/threonine-protein kinase</keyword>
<dbReference type="eggNOG" id="COG0515">
    <property type="taxonomic scope" value="Bacteria"/>
</dbReference>
<proteinExistence type="predicted"/>
<evidence type="ECO:0000256" key="3">
    <source>
        <dbReference type="ARBA" id="ARBA00022840"/>
    </source>
</evidence>
<keyword evidence="3 5" id="KW-0067">ATP-binding</keyword>
<dbReference type="Pfam" id="PF00027">
    <property type="entry name" value="cNMP_binding"/>
    <property type="match status" value="1"/>
</dbReference>
<evidence type="ECO:0000259" key="7">
    <source>
        <dbReference type="PROSITE" id="PS50042"/>
    </source>
</evidence>
<dbReference type="GO" id="GO:0004674">
    <property type="term" value="F:protein serine/threonine kinase activity"/>
    <property type="evidence" value="ECO:0007669"/>
    <property type="project" value="UniProtKB-KW"/>
</dbReference>
<evidence type="ECO:0000313" key="9">
    <source>
        <dbReference type="Proteomes" id="UP000005019"/>
    </source>
</evidence>
<dbReference type="EMBL" id="AFHG01000059">
    <property type="protein sequence ID" value="EGK69871.1"/>
    <property type="molecule type" value="Genomic_DNA"/>
</dbReference>
<dbReference type="Gene3D" id="2.60.120.10">
    <property type="entry name" value="Jelly Rolls"/>
    <property type="match status" value="1"/>
</dbReference>
<dbReference type="Gene3D" id="3.30.200.20">
    <property type="entry name" value="Phosphorylase Kinase, domain 1"/>
    <property type="match status" value="1"/>
</dbReference>
<evidence type="ECO:0000313" key="8">
    <source>
        <dbReference type="EMBL" id="EGK69871.1"/>
    </source>
</evidence>
<dbReference type="Pfam" id="PF00069">
    <property type="entry name" value="Pkinase"/>
    <property type="match status" value="1"/>
</dbReference>
<keyword evidence="8" id="KW-0418">Kinase</keyword>
<protein>
    <submittedName>
        <fullName evidence="8">Serine/threonine protein kinase</fullName>
    </submittedName>
</protein>
<dbReference type="GO" id="GO:0005524">
    <property type="term" value="F:ATP binding"/>
    <property type="evidence" value="ECO:0007669"/>
    <property type="project" value="UniProtKB-UniRule"/>
</dbReference>
<dbReference type="PROSITE" id="PS00107">
    <property type="entry name" value="PROTEIN_KINASE_ATP"/>
    <property type="match status" value="1"/>
</dbReference>
<organism evidence="8 9">
    <name type="scientific">Methyloversatilis universalis (strain ATCC BAA-1314 / DSM 25237 / JCM 13912 / CCUG 52030 / FAM5)</name>
    <dbReference type="NCBI Taxonomy" id="1000565"/>
    <lineage>
        <taxon>Bacteria</taxon>
        <taxon>Pseudomonadati</taxon>
        <taxon>Pseudomonadota</taxon>
        <taxon>Betaproteobacteria</taxon>
        <taxon>Nitrosomonadales</taxon>
        <taxon>Sterolibacteriaceae</taxon>
        <taxon>Methyloversatilis</taxon>
    </lineage>
</organism>
<dbReference type="CDD" id="cd14014">
    <property type="entry name" value="STKc_PknB_like"/>
    <property type="match status" value="1"/>
</dbReference>
<dbReference type="PROSITE" id="PS50042">
    <property type="entry name" value="CNMP_BINDING_3"/>
    <property type="match status" value="1"/>
</dbReference>
<evidence type="ECO:0000256" key="1">
    <source>
        <dbReference type="ARBA" id="ARBA00022535"/>
    </source>
</evidence>
<dbReference type="Proteomes" id="UP000005019">
    <property type="component" value="Unassembled WGS sequence"/>
</dbReference>
<dbReference type="InterPro" id="IPR008271">
    <property type="entry name" value="Ser/Thr_kinase_AS"/>
</dbReference>
<dbReference type="SUPFAM" id="SSF56112">
    <property type="entry name" value="Protein kinase-like (PK-like)"/>
    <property type="match status" value="1"/>
</dbReference>
<dbReference type="Gene3D" id="1.10.510.10">
    <property type="entry name" value="Transferase(Phosphotransferase) domain 1"/>
    <property type="match status" value="1"/>
</dbReference>
<dbReference type="InterPro" id="IPR045269">
    <property type="entry name" value="Atg1-like"/>
</dbReference>
<keyword evidence="9" id="KW-1185">Reference proteome</keyword>
<dbReference type="OrthoDB" id="9791419at2"/>
<feature type="binding site" evidence="5">
    <location>
        <position position="47"/>
    </location>
    <ligand>
        <name>ATP</name>
        <dbReference type="ChEBI" id="CHEBI:30616"/>
    </ligand>
</feature>
<dbReference type="PANTHER" id="PTHR24348:SF68">
    <property type="entry name" value="SERINE_THREONINE-PROTEIN KINASE ATG1C"/>
    <property type="match status" value="1"/>
</dbReference>
<sequence>MSARPTPDYAAGGTLGRYQLRRIIGRGSTSTVWLAWDPETQREVAIKCIDPDVLNDKVRGKLHRNLLINEASLANRLQHPHIAAIHDAVVGDDHAWIVMEYVGGGTLEAHIQRPALLPVDRIVELMFKCTRALDYACQLGVTHRDIKPANILLTRDGDLKLTDFGAALFTTVERTQVEGVGSPAYMSPQQVREMPLNHQTDIYSLGVVLYQLLAGELPFQASNKYSLVYQIIHVEPPPPSTHRPGLPPALDDVVARAMHKDVALRYATWAEFTHDLAQAFRNRRLKPRDNADNDAEHFRLLRTLAFFHEFSDVELWEVARFTRLERVAAGTLLMKDGEQGDRLYVIAEGEMAIAKNGRTLTILTAGECCGEMSVVARERKLRANDVQVSTDSLLCVIDGHSIRRASETCRMRFYEAFLQVLAGRLSTANMRLADSGGAPA</sequence>
<keyword evidence="1" id="KW-0140">cGMP</keyword>
<dbReference type="SMART" id="SM00100">
    <property type="entry name" value="cNMP"/>
    <property type="match status" value="1"/>
</dbReference>
<feature type="domain" description="Protein kinase" evidence="6">
    <location>
        <begin position="18"/>
        <end position="277"/>
    </location>
</feature>
<dbReference type="RefSeq" id="WP_008064501.1">
    <property type="nucleotide sequence ID" value="NZ_AFHG01000059.1"/>
</dbReference>
<keyword evidence="4" id="KW-0142">cGMP-binding</keyword>
<evidence type="ECO:0000256" key="4">
    <source>
        <dbReference type="ARBA" id="ARBA00022992"/>
    </source>
</evidence>
<evidence type="ECO:0000256" key="5">
    <source>
        <dbReference type="PROSITE-ProRule" id="PRU10141"/>
    </source>
</evidence>
<dbReference type="InterPro" id="IPR000595">
    <property type="entry name" value="cNMP-bd_dom"/>
</dbReference>
<keyword evidence="8" id="KW-0808">Transferase</keyword>
<dbReference type="AlphaFoldDB" id="F5RHN9"/>
<dbReference type="SMART" id="SM00220">
    <property type="entry name" value="S_TKc"/>
    <property type="match status" value="1"/>
</dbReference>
<name>F5RHN9_METUF</name>
<dbReference type="eggNOG" id="COG0664">
    <property type="taxonomic scope" value="Bacteria"/>
</dbReference>
<dbReference type="PROSITE" id="PS00108">
    <property type="entry name" value="PROTEIN_KINASE_ST"/>
    <property type="match status" value="1"/>
</dbReference>
<dbReference type="PROSITE" id="PS50011">
    <property type="entry name" value="PROTEIN_KINASE_DOM"/>
    <property type="match status" value="1"/>
</dbReference>
<keyword evidence="2 5" id="KW-0547">Nucleotide-binding</keyword>
<dbReference type="SUPFAM" id="SSF51206">
    <property type="entry name" value="cAMP-binding domain-like"/>
    <property type="match status" value="1"/>
</dbReference>
<dbReference type="CDD" id="cd00038">
    <property type="entry name" value="CAP_ED"/>
    <property type="match status" value="1"/>
</dbReference>
<evidence type="ECO:0000256" key="2">
    <source>
        <dbReference type="ARBA" id="ARBA00022741"/>
    </source>
</evidence>
<dbReference type="GO" id="GO:0030553">
    <property type="term" value="F:cGMP binding"/>
    <property type="evidence" value="ECO:0007669"/>
    <property type="project" value="UniProtKB-KW"/>
</dbReference>
<dbReference type="InterPro" id="IPR017441">
    <property type="entry name" value="Protein_kinase_ATP_BS"/>
</dbReference>
<feature type="domain" description="Cyclic nucleotide-binding" evidence="7">
    <location>
        <begin position="306"/>
        <end position="404"/>
    </location>
</feature>
<dbReference type="PANTHER" id="PTHR24348">
    <property type="entry name" value="SERINE/THREONINE-PROTEIN KINASE UNC-51-RELATED"/>
    <property type="match status" value="1"/>
</dbReference>
<dbReference type="GO" id="GO:0005737">
    <property type="term" value="C:cytoplasm"/>
    <property type="evidence" value="ECO:0007669"/>
    <property type="project" value="TreeGrafter"/>
</dbReference>
<reference evidence="8 9" key="1">
    <citation type="journal article" date="2011" name="J. Bacteriol.">
        <title>Genome sequence of Methyloversatilis universalis FAM5T, a methylotrophic representative of the order Rhodocyclales.</title>
        <authorList>
            <person name="Kittichotirat W."/>
            <person name="Good N.M."/>
            <person name="Hall R."/>
            <person name="Bringel F."/>
            <person name="Lajus A."/>
            <person name="Medigue C."/>
            <person name="Smalley N.E."/>
            <person name="Beck D."/>
            <person name="Bumgarner R."/>
            <person name="Vuilleumier S."/>
            <person name="Kalyuzhnaya M.G."/>
        </authorList>
    </citation>
    <scope>NUCLEOTIDE SEQUENCE [LARGE SCALE GENOMIC DNA]</scope>
    <source>
        <strain evidence="9">ATCC BAA-1314 / JCM 13912 / FAM5</strain>
    </source>
</reference>
<dbReference type="InterPro" id="IPR014710">
    <property type="entry name" value="RmlC-like_jellyroll"/>
</dbReference>
<dbReference type="InterPro" id="IPR018490">
    <property type="entry name" value="cNMP-bd_dom_sf"/>
</dbReference>
<dbReference type="InterPro" id="IPR000719">
    <property type="entry name" value="Prot_kinase_dom"/>
</dbReference>
<dbReference type="InterPro" id="IPR011009">
    <property type="entry name" value="Kinase-like_dom_sf"/>
</dbReference>
<dbReference type="STRING" id="1000565.METUNv1_03837"/>
<evidence type="ECO:0000259" key="6">
    <source>
        <dbReference type="PROSITE" id="PS50011"/>
    </source>
</evidence>
<gene>
    <name evidence="8" type="ORF">METUNv1_03837</name>
</gene>
<comment type="caution">
    <text evidence="8">The sequence shown here is derived from an EMBL/GenBank/DDBJ whole genome shotgun (WGS) entry which is preliminary data.</text>
</comment>
<accession>F5RHN9</accession>